<keyword evidence="2" id="KW-0732">Signal</keyword>
<gene>
    <name evidence="4" type="primary">LOC117233409</name>
</gene>
<dbReference type="AlphaFoldDB" id="A0A6J3K910"/>
<sequence>MKFIVLALFCMAAYAAAQEIEPEAVEEYYGSPRFRRHADPQGSLVINGQKPLSGPDRRPSLDVDYHQRVYDRNGVNADAYGGLNVRPGQPAQPHLGVQIGREYKNGFIRGYSQAERGPGGRISPSFGIGGGFRFRRNVDDMMSEELGY</sequence>
<name>A0A6J3K910_9HYME</name>
<protein>
    <submittedName>
        <fullName evidence="4">Hymenoptaecin-like</fullName>
    </submittedName>
</protein>
<dbReference type="Proteomes" id="UP000504631">
    <property type="component" value="Unplaced"/>
</dbReference>
<dbReference type="RefSeq" id="XP_033349592.1">
    <property type="nucleotide sequence ID" value="XM_033493701.1"/>
</dbReference>
<feature type="chain" id="PRO_5026735927" evidence="2">
    <location>
        <begin position="18"/>
        <end position="148"/>
    </location>
</feature>
<proteinExistence type="predicted"/>
<dbReference type="GeneID" id="117233409"/>
<reference evidence="4" key="1">
    <citation type="submission" date="2025-08" db="UniProtKB">
        <authorList>
            <consortium name="RefSeq"/>
        </authorList>
    </citation>
    <scope>IDENTIFICATION</scope>
    <source>
        <tissue evidence="4">Muscle</tissue>
    </source>
</reference>
<evidence type="ECO:0000313" key="3">
    <source>
        <dbReference type="Proteomes" id="UP000504631"/>
    </source>
</evidence>
<evidence type="ECO:0000313" key="4">
    <source>
        <dbReference type="RefSeq" id="XP_033349592.1"/>
    </source>
</evidence>
<feature type="signal peptide" evidence="2">
    <location>
        <begin position="1"/>
        <end position="17"/>
    </location>
</feature>
<keyword evidence="3" id="KW-1185">Reference proteome</keyword>
<dbReference type="KEGG" id="bvk:117233409"/>
<organism evidence="3 4">
    <name type="scientific">Bombus vosnesenskii</name>
    <dbReference type="NCBI Taxonomy" id="207650"/>
    <lineage>
        <taxon>Eukaryota</taxon>
        <taxon>Metazoa</taxon>
        <taxon>Ecdysozoa</taxon>
        <taxon>Arthropoda</taxon>
        <taxon>Hexapoda</taxon>
        <taxon>Insecta</taxon>
        <taxon>Pterygota</taxon>
        <taxon>Neoptera</taxon>
        <taxon>Endopterygota</taxon>
        <taxon>Hymenoptera</taxon>
        <taxon>Apocrita</taxon>
        <taxon>Aculeata</taxon>
        <taxon>Apoidea</taxon>
        <taxon>Anthophila</taxon>
        <taxon>Apidae</taxon>
        <taxon>Bombus</taxon>
        <taxon>Pyrobombus</taxon>
    </lineage>
</organism>
<feature type="region of interest" description="Disordered" evidence="1">
    <location>
        <begin position="39"/>
        <end position="60"/>
    </location>
</feature>
<evidence type="ECO:0000256" key="2">
    <source>
        <dbReference type="SAM" id="SignalP"/>
    </source>
</evidence>
<accession>A0A6J3K910</accession>
<evidence type="ECO:0000256" key="1">
    <source>
        <dbReference type="SAM" id="MobiDB-lite"/>
    </source>
</evidence>